<dbReference type="EMBL" id="GL883018">
    <property type="protein sequence ID" value="EGG18400.1"/>
    <property type="molecule type" value="Genomic_DNA"/>
</dbReference>
<evidence type="ECO:0000259" key="3">
    <source>
        <dbReference type="Pfam" id="PF25344"/>
    </source>
</evidence>
<reference evidence="5" key="1">
    <citation type="journal article" date="2011" name="Genome Res.">
        <title>Phylogeny-wide analysis of social amoeba genomes highlights ancient origins for complex intercellular communication.</title>
        <authorList>
            <person name="Heidel A.J."/>
            <person name="Lawal H.M."/>
            <person name="Felder M."/>
            <person name="Schilde C."/>
            <person name="Helps N.R."/>
            <person name="Tunggal B."/>
            <person name="Rivero F."/>
            <person name="John U."/>
            <person name="Schleicher M."/>
            <person name="Eichinger L."/>
            <person name="Platzer M."/>
            <person name="Noegel A.A."/>
            <person name="Schaap P."/>
            <person name="Gloeckner G."/>
        </authorList>
    </citation>
    <scope>NUCLEOTIDE SEQUENCE [LARGE SCALE GENOMIC DNA]</scope>
    <source>
        <strain evidence="5">SH3</strain>
    </source>
</reference>
<dbReference type="AlphaFoldDB" id="F4Q0P9"/>
<dbReference type="OrthoDB" id="17912at2759"/>
<feature type="region of interest" description="Disordered" evidence="2">
    <location>
        <begin position="108"/>
        <end position="131"/>
    </location>
</feature>
<feature type="compositionally biased region" description="Acidic residues" evidence="2">
    <location>
        <begin position="112"/>
        <end position="124"/>
    </location>
</feature>
<protein>
    <recommendedName>
        <fullName evidence="3">PIF1/LRR1 pleckstrin homology domain-containing protein</fullName>
    </recommendedName>
</protein>
<evidence type="ECO:0000256" key="2">
    <source>
        <dbReference type="SAM" id="MobiDB-lite"/>
    </source>
</evidence>
<dbReference type="Pfam" id="PF25344">
    <property type="entry name" value="PH_LRR1"/>
    <property type="match status" value="1"/>
</dbReference>
<accession>F4Q0P9</accession>
<dbReference type="Proteomes" id="UP000007797">
    <property type="component" value="Unassembled WGS sequence"/>
</dbReference>
<keyword evidence="5" id="KW-1185">Reference proteome</keyword>
<evidence type="ECO:0000313" key="5">
    <source>
        <dbReference type="Proteomes" id="UP000007797"/>
    </source>
</evidence>
<evidence type="ECO:0000313" key="4">
    <source>
        <dbReference type="EMBL" id="EGG18400.1"/>
    </source>
</evidence>
<dbReference type="KEGG" id="dfa:DFA_03894"/>
<feature type="domain" description="PIF1/LRR1 pleckstrin homology" evidence="3">
    <location>
        <begin position="5"/>
        <end position="106"/>
    </location>
</feature>
<name>F4Q0P9_CACFS</name>
<gene>
    <name evidence="4" type="ORF">DFA_03894</name>
</gene>
<evidence type="ECO:0000256" key="1">
    <source>
        <dbReference type="ARBA" id="ARBA00023242"/>
    </source>
</evidence>
<organism evidence="4 5">
    <name type="scientific">Cavenderia fasciculata</name>
    <name type="common">Slime mold</name>
    <name type="synonym">Dictyostelium fasciculatum</name>
    <dbReference type="NCBI Taxonomy" id="261658"/>
    <lineage>
        <taxon>Eukaryota</taxon>
        <taxon>Amoebozoa</taxon>
        <taxon>Evosea</taxon>
        <taxon>Eumycetozoa</taxon>
        <taxon>Dictyostelia</taxon>
        <taxon>Acytosteliales</taxon>
        <taxon>Cavenderiaceae</taxon>
        <taxon>Cavenderia</taxon>
    </lineage>
</organism>
<dbReference type="InterPro" id="IPR057437">
    <property type="entry name" value="PIF1/LRR1_PH"/>
</dbReference>
<keyword evidence="1" id="KW-0539">Nucleus</keyword>
<proteinExistence type="predicted"/>
<dbReference type="OMA" id="IEVECNT"/>
<sequence length="131" mass="14514">MAIEVECNTVVDFLQQQRKSTKPNTKGFILKRDPNTLQICMVVGQHVFKIEESLSKIYSGMVNQGKCTLELRMSGGTTANVLISNANVEKLQSVVQILNSILEAPQNSLDIDLQEEEEEEEEEEGKGGGDD</sequence>
<dbReference type="GeneID" id="14870330"/>
<dbReference type="RefSeq" id="XP_004366304.1">
    <property type="nucleotide sequence ID" value="XM_004366247.1"/>
</dbReference>